<keyword evidence="2" id="KW-1185">Reference proteome</keyword>
<dbReference type="AlphaFoldDB" id="A0A9P9WIV6"/>
<reference evidence="1" key="1">
    <citation type="submission" date="2021-03" db="EMBL/GenBank/DDBJ databases">
        <title>Revisited historic fungal species revealed as producer of novel bioactive compounds through whole genome sequencing and comparative genomics.</title>
        <authorList>
            <person name="Vignolle G.A."/>
            <person name="Hochenegger N."/>
            <person name="Mach R.L."/>
            <person name="Mach-Aigner A.R."/>
            <person name="Javad Rahimi M."/>
            <person name="Salim K.A."/>
            <person name="Chan C.M."/>
            <person name="Lim L.B.L."/>
            <person name="Cai F."/>
            <person name="Druzhinina I.S."/>
            <person name="U'Ren J.M."/>
            <person name="Derntl C."/>
        </authorList>
    </citation>
    <scope>NUCLEOTIDE SEQUENCE</scope>
    <source>
        <strain evidence="1">TUCIM 5799</strain>
    </source>
</reference>
<comment type="caution">
    <text evidence="1">The sequence shown here is derived from an EMBL/GenBank/DDBJ whole genome shotgun (WGS) entry which is preliminary data.</text>
</comment>
<dbReference type="Proteomes" id="UP000829685">
    <property type="component" value="Unassembled WGS sequence"/>
</dbReference>
<sequence length="299" mass="33115">MNPFGLYQYGTAQMNNSSMAAFEQPQAGIGEYHYRETGGIASVPSSQCEVTVRSFSTLSTGLKFLHLQQGLTELIIKLKTTSWDVPVTLKIESQAETYNSLTGARDDNSGFNPLTSTFDLISKFDRLLQSIGNQSSPADLPEDTGNCALINAQIWLNSLACYKSVLSVYDCLVSYILDEASTNPTVENFILHTSPKLSIAGFEIHSPRNIFGQLFVRLLELRIEPIESALGIPDTMRISNGKIEENKTIDVGIFRGKDAKSLLNLLENSALEGLSSVTDLKELQPLRCKMKHLQFYEMN</sequence>
<evidence type="ECO:0000313" key="1">
    <source>
        <dbReference type="EMBL" id="KAI1865608.1"/>
    </source>
</evidence>
<name>A0A9P9WIV6_9PEZI</name>
<proteinExistence type="predicted"/>
<protein>
    <submittedName>
        <fullName evidence="1">Uncharacterized protein</fullName>
    </submittedName>
</protein>
<gene>
    <name evidence="1" type="ORF">JX265_007931</name>
</gene>
<evidence type="ECO:0000313" key="2">
    <source>
        <dbReference type="Proteomes" id="UP000829685"/>
    </source>
</evidence>
<dbReference type="EMBL" id="JAFIMR010000021">
    <property type="protein sequence ID" value="KAI1865608.1"/>
    <property type="molecule type" value="Genomic_DNA"/>
</dbReference>
<accession>A0A9P9WIV6</accession>
<organism evidence="1 2">
    <name type="scientific">Neoarthrinium moseri</name>
    <dbReference type="NCBI Taxonomy" id="1658444"/>
    <lineage>
        <taxon>Eukaryota</taxon>
        <taxon>Fungi</taxon>
        <taxon>Dikarya</taxon>
        <taxon>Ascomycota</taxon>
        <taxon>Pezizomycotina</taxon>
        <taxon>Sordariomycetes</taxon>
        <taxon>Xylariomycetidae</taxon>
        <taxon>Amphisphaeriales</taxon>
        <taxon>Apiosporaceae</taxon>
        <taxon>Neoarthrinium</taxon>
    </lineage>
</organism>